<sequence>MKRFRISLASLLLFVPIVALSIALHRSRSEIARLRSQLDTVFPSPELDIAIQVERATANAGIPVDTTMIQYNPVGATYMVGFTYIDPKDGSPGSGTIKLRHERDGRYVGFIRSKPFLKSQADDNGEFGLVVTVVDGTLGFTPRPNAPELKQNGG</sequence>
<protein>
    <submittedName>
        <fullName evidence="1">Uncharacterized protein</fullName>
    </submittedName>
</protein>
<keyword evidence="2" id="KW-1185">Reference proteome</keyword>
<proteinExistence type="predicted"/>
<name>A0A5C5YWW0_9BACT</name>
<dbReference type="AlphaFoldDB" id="A0A5C5YWW0"/>
<gene>
    <name evidence="1" type="ORF">CA13_08970</name>
</gene>
<dbReference type="OrthoDB" id="289691at2"/>
<evidence type="ECO:0000313" key="2">
    <source>
        <dbReference type="Proteomes" id="UP000315010"/>
    </source>
</evidence>
<comment type="caution">
    <text evidence="1">The sequence shown here is derived from an EMBL/GenBank/DDBJ whole genome shotgun (WGS) entry which is preliminary data.</text>
</comment>
<dbReference type="Proteomes" id="UP000315010">
    <property type="component" value="Unassembled WGS sequence"/>
</dbReference>
<evidence type="ECO:0000313" key="1">
    <source>
        <dbReference type="EMBL" id="TWT79495.1"/>
    </source>
</evidence>
<dbReference type="EMBL" id="SJPJ01000001">
    <property type="protein sequence ID" value="TWT79495.1"/>
    <property type="molecule type" value="Genomic_DNA"/>
</dbReference>
<accession>A0A5C5YWW0</accession>
<reference evidence="1 2" key="1">
    <citation type="submission" date="2019-02" db="EMBL/GenBank/DDBJ databases">
        <title>Deep-cultivation of Planctomycetes and their phenomic and genomic characterization uncovers novel biology.</title>
        <authorList>
            <person name="Wiegand S."/>
            <person name="Jogler M."/>
            <person name="Boedeker C."/>
            <person name="Pinto D."/>
            <person name="Vollmers J."/>
            <person name="Rivas-Marin E."/>
            <person name="Kohn T."/>
            <person name="Peeters S.H."/>
            <person name="Heuer A."/>
            <person name="Rast P."/>
            <person name="Oberbeckmann S."/>
            <person name="Bunk B."/>
            <person name="Jeske O."/>
            <person name="Meyerdierks A."/>
            <person name="Storesund J.E."/>
            <person name="Kallscheuer N."/>
            <person name="Luecker S."/>
            <person name="Lage O.M."/>
            <person name="Pohl T."/>
            <person name="Merkel B.J."/>
            <person name="Hornburger P."/>
            <person name="Mueller R.-W."/>
            <person name="Bruemmer F."/>
            <person name="Labrenz M."/>
            <person name="Spormann A.M."/>
            <person name="Op Den Camp H."/>
            <person name="Overmann J."/>
            <person name="Amann R."/>
            <person name="Jetten M.S.M."/>
            <person name="Mascher T."/>
            <person name="Medema M.H."/>
            <person name="Devos D.P."/>
            <person name="Kaster A.-K."/>
            <person name="Ovreas L."/>
            <person name="Rohde M."/>
            <person name="Galperin M.Y."/>
            <person name="Jogler C."/>
        </authorList>
    </citation>
    <scope>NUCLEOTIDE SEQUENCE [LARGE SCALE GENOMIC DNA]</scope>
    <source>
        <strain evidence="1 2">CA13</strain>
    </source>
</reference>
<dbReference type="RefSeq" id="WP_146394703.1">
    <property type="nucleotide sequence ID" value="NZ_SJPJ01000001.1"/>
</dbReference>
<organism evidence="1 2">
    <name type="scientific">Novipirellula herctigrandis</name>
    <dbReference type="NCBI Taxonomy" id="2527986"/>
    <lineage>
        <taxon>Bacteria</taxon>
        <taxon>Pseudomonadati</taxon>
        <taxon>Planctomycetota</taxon>
        <taxon>Planctomycetia</taxon>
        <taxon>Pirellulales</taxon>
        <taxon>Pirellulaceae</taxon>
        <taxon>Novipirellula</taxon>
    </lineage>
</organism>